<keyword evidence="6 9" id="KW-1133">Transmembrane helix</keyword>
<dbReference type="OrthoDB" id="9774769at2"/>
<dbReference type="PANTHER" id="PTHR30081">
    <property type="entry name" value="PROTEIN-EXPORT MEMBRANE PROTEIN SEC"/>
    <property type="match status" value="1"/>
</dbReference>
<dbReference type="HAMAP" id="MF_01464_B">
    <property type="entry name" value="SecF_B"/>
    <property type="match status" value="1"/>
</dbReference>
<evidence type="ECO:0000259" key="10">
    <source>
        <dbReference type="Pfam" id="PF02355"/>
    </source>
</evidence>
<sequence>MEFFKYTKTFNFMGKSKLAMIMSIVLVLGSFLILATKGLNYGVDFAGGTIVQVKYDTAAPIDEMREKLKSNAIFEGASITEFGSEDEVVIRMRTTTGDVVVDVGDLARETLVGTGEFEIRRVDIVGPKVGSELKEKGIMSLILAVIGILIYVAFRFEWRFAVASIMALVHDVSIALGAIALVGLEVNLDVLAALLTILGYSLNDTIIVFDRIREGVVKGRDVELSETIDNSITKTLARTTLTSLTTFFVVFTLFMFGGEIIHAFAFTLLVGIVVGTYSSIFVASPTLLLFGFDVKNYHVKLAEKAKREAEKERMRSQFESGVM</sequence>
<evidence type="ECO:0000256" key="7">
    <source>
        <dbReference type="ARBA" id="ARBA00023010"/>
    </source>
</evidence>
<dbReference type="InterPro" id="IPR055344">
    <property type="entry name" value="SecD_SecF_C_bact"/>
</dbReference>
<dbReference type="GO" id="GO:0015450">
    <property type="term" value="F:protein-transporting ATPase activity"/>
    <property type="evidence" value="ECO:0007669"/>
    <property type="project" value="InterPro"/>
</dbReference>
<feature type="transmembrane region" description="Helical" evidence="9">
    <location>
        <begin position="236"/>
        <end position="257"/>
    </location>
</feature>
<dbReference type="GO" id="GO:0005886">
    <property type="term" value="C:plasma membrane"/>
    <property type="evidence" value="ECO:0007669"/>
    <property type="project" value="UniProtKB-SubCell"/>
</dbReference>
<keyword evidence="12" id="KW-1185">Reference proteome</keyword>
<evidence type="ECO:0000256" key="6">
    <source>
        <dbReference type="ARBA" id="ARBA00022989"/>
    </source>
</evidence>
<comment type="caution">
    <text evidence="11">The sequence shown here is derived from an EMBL/GenBank/DDBJ whole genome shotgun (WGS) entry which is preliminary data.</text>
</comment>
<dbReference type="Proteomes" id="UP000309561">
    <property type="component" value="Unassembled WGS sequence"/>
</dbReference>
<feature type="transmembrane region" description="Helical" evidence="9">
    <location>
        <begin position="190"/>
        <end position="209"/>
    </location>
</feature>
<evidence type="ECO:0000313" key="11">
    <source>
        <dbReference type="EMBL" id="TKI69310.1"/>
    </source>
</evidence>
<dbReference type="SUPFAM" id="SSF82866">
    <property type="entry name" value="Multidrug efflux transporter AcrB transmembrane domain"/>
    <property type="match status" value="1"/>
</dbReference>
<proteinExistence type="inferred from homology"/>
<evidence type="ECO:0000256" key="4">
    <source>
        <dbReference type="ARBA" id="ARBA00022692"/>
    </source>
</evidence>
<feature type="transmembrane region" description="Helical" evidence="9">
    <location>
        <begin position="18"/>
        <end position="35"/>
    </location>
</feature>
<dbReference type="PRINTS" id="PR01755">
    <property type="entry name" value="SECFTRNLCASE"/>
</dbReference>
<comment type="similarity">
    <text evidence="9">Belongs to the SecD/SecF family. SecF subfamily.</text>
</comment>
<dbReference type="InterPro" id="IPR048634">
    <property type="entry name" value="SecD_SecF_C"/>
</dbReference>
<organism evidence="11 12">
    <name type="scientific">Sulfurimonas crateris</name>
    <dbReference type="NCBI Taxonomy" id="2574727"/>
    <lineage>
        <taxon>Bacteria</taxon>
        <taxon>Pseudomonadati</taxon>
        <taxon>Campylobacterota</taxon>
        <taxon>Epsilonproteobacteria</taxon>
        <taxon>Campylobacterales</taxon>
        <taxon>Sulfurimonadaceae</taxon>
        <taxon>Sulfurimonas</taxon>
    </lineage>
</organism>
<gene>
    <name evidence="9 11" type="primary">secF</name>
    <name evidence="11" type="ORF">FCU45_07270</name>
</gene>
<dbReference type="GO" id="GO:0043952">
    <property type="term" value="P:protein transport by the Sec complex"/>
    <property type="evidence" value="ECO:0007669"/>
    <property type="project" value="UniProtKB-UniRule"/>
</dbReference>
<dbReference type="EMBL" id="SZPX01000005">
    <property type="protein sequence ID" value="TKI69310.1"/>
    <property type="molecule type" value="Genomic_DNA"/>
</dbReference>
<dbReference type="NCBIfam" id="TIGR00966">
    <property type="entry name" value="transloc_SecF"/>
    <property type="match status" value="1"/>
</dbReference>
<feature type="domain" description="Protein export membrane protein SecD/SecF C-terminal" evidence="10">
    <location>
        <begin position="116"/>
        <end position="290"/>
    </location>
</feature>
<name>A0A4U2Z756_9BACT</name>
<keyword evidence="5 9" id="KW-0653">Protein transport</keyword>
<reference evidence="11 12" key="1">
    <citation type="submission" date="2019-04" db="EMBL/GenBank/DDBJ databases">
        <title>Sulfurimonas crateris sp. nov. a facultative anaerobic sulfur-oxidizing chemolithautotrophic bacterium isolated from a terrestrial mud vulcano.</title>
        <authorList>
            <person name="Ratnikova N.M."/>
            <person name="Slobodkin A.I."/>
            <person name="Merkel A.Y."/>
            <person name="Novikov A."/>
            <person name="Bonch-Osmolovskaya E.A."/>
            <person name="Slobodkina G.B."/>
        </authorList>
    </citation>
    <scope>NUCLEOTIDE SEQUENCE [LARGE SCALE GENOMIC DNA]</scope>
    <source>
        <strain evidence="11 12">SN118</strain>
    </source>
</reference>
<evidence type="ECO:0000313" key="12">
    <source>
        <dbReference type="Proteomes" id="UP000309561"/>
    </source>
</evidence>
<dbReference type="GO" id="GO:0006605">
    <property type="term" value="P:protein targeting"/>
    <property type="evidence" value="ECO:0007669"/>
    <property type="project" value="UniProtKB-UniRule"/>
</dbReference>
<dbReference type="GO" id="GO:0065002">
    <property type="term" value="P:intracellular protein transmembrane transport"/>
    <property type="evidence" value="ECO:0007669"/>
    <property type="project" value="UniProtKB-UniRule"/>
</dbReference>
<dbReference type="InterPro" id="IPR022813">
    <property type="entry name" value="SecD/SecF_arch_bac"/>
</dbReference>
<keyword evidence="4 9" id="KW-0812">Transmembrane</keyword>
<dbReference type="Gene3D" id="1.20.1640.10">
    <property type="entry name" value="Multidrug efflux transporter AcrB transmembrane domain"/>
    <property type="match status" value="1"/>
</dbReference>
<dbReference type="InterPro" id="IPR022646">
    <property type="entry name" value="SecD/SecF_CS"/>
</dbReference>
<evidence type="ECO:0000256" key="2">
    <source>
        <dbReference type="ARBA" id="ARBA00022448"/>
    </source>
</evidence>
<comment type="function">
    <text evidence="9">Part of the Sec protein translocase complex. Interacts with the SecYEG preprotein conducting channel. SecDF uses the proton motive force (PMF) to complete protein translocation after the ATP-dependent function of SecA.</text>
</comment>
<keyword evidence="3 9" id="KW-1003">Cell membrane</keyword>
<evidence type="ECO:0000256" key="8">
    <source>
        <dbReference type="ARBA" id="ARBA00023136"/>
    </source>
</evidence>
<dbReference type="RefSeq" id="WP_137013807.1">
    <property type="nucleotide sequence ID" value="NZ_SZPX01000005.1"/>
</dbReference>
<evidence type="ECO:0000256" key="5">
    <source>
        <dbReference type="ARBA" id="ARBA00022927"/>
    </source>
</evidence>
<dbReference type="InterPro" id="IPR005665">
    <property type="entry name" value="SecF_bac"/>
</dbReference>
<dbReference type="Pfam" id="PF07549">
    <property type="entry name" value="Sec_GG"/>
    <property type="match status" value="1"/>
</dbReference>
<evidence type="ECO:0000256" key="1">
    <source>
        <dbReference type="ARBA" id="ARBA00004651"/>
    </source>
</evidence>
<keyword evidence="7 9" id="KW-0811">Translocation</keyword>
<dbReference type="PANTHER" id="PTHR30081:SF8">
    <property type="entry name" value="PROTEIN TRANSLOCASE SUBUNIT SECF"/>
    <property type="match status" value="1"/>
</dbReference>
<dbReference type="NCBIfam" id="TIGR00916">
    <property type="entry name" value="2A0604s01"/>
    <property type="match status" value="1"/>
</dbReference>
<dbReference type="Pfam" id="PF02355">
    <property type="entry name" value="SecD_SecF_C"/>
    <property type="match status" value="1"/>
</dbReference>
<evidence type="ECO:0000256" key="3">
    <source>
        <dbReference type="ARBA" id="ARBA00022475"/>
    </source>
</evidence>
<feature type="transmembrane region" description="Helical" evidence="9">
    <location>
        <begin position="161"/>
        <end position="184"/>
    </location>
</feature>
<comment type="subunit">
    <text evidence="9">Forms a complex with SecD. Part of the essential Sec protein translocation apparatus which comprises SecA, SecYEG and auxiliary proteins SecDF. Other proteins may also be involved.</text>
</comment>
<dbReference type="InterPro" id="IPR022645">
    <property type="entry name" value="SecD/SecF_bac"/>
</dbReference>
<accession>A0A4U2Z756</accession>
<feature type="transmembrane region" description="Helical" evidence="9">
    <location>
        <begin position="137"/>
        <end position="154"/>
    </location>
</feature>
<protein>
    <recommendedName>
        <fullName evidence="9">Protein-export membrane protein SecF</fullName>
    </recommendedName>
</protein>
<comment type="subcellular location">
    <subcellularLocation>
        <location evidence="1 9">Cell membrane</location>
        <topology evidence="1 9">Multi-pass membrane protein</topology>
    </subcellularLocation>
</comment>
<dbReference type="AlphaFoldDB" id="A0A4U2Z756"/>
<keyword evidence="8 9" id="KW-0472">Membrane</keyword>
<feature type="transmembrane region" description="Helical" evidence="9">
    <location>
        <begin position="263"/>
        <end position="290"/>
    </location>
</feature>
<evidence type="ECO:0000256" key="9">
    <source>
        <dbReference type="HAMAP-Rule" id="MF_01464"/>
    </source>
</evidence>
<keyword evidence="2 9" id="KW-0813">Transport</keyword>